<dbReference type="InterPro" id="IPR036588">
    <property type="entry name" value="CobH/CbiC_sf"/>
</dbReference>
<evidence type="ECO:0000259" key="5">
    <source>
        <dbReference type="Pfam" id="PF02570"/>
    </source>
</evidence>
<dbReference type="Proteomes" id="UP001651880">
    <property type="component" value="Unassembled WGS sequence"/>
</dbReference>
<accession>A0ABT1NAT8</accession>
<comment type="caution">
    <text evidence="6">The sequence shown here is derived from an EMBL/GenBank/DDBJ whole genome shotgun (WGS) entry which is preliminary data.</text>
</comment>
<dbReference type="SUPFAM" id="SSF63965">
    <property type="entry name" value="Precorrin-8X methylmutase CbiC/CobH"/>
    <property type="match status" value="1"/>
</dbReference>
<keyword evidence="7" id="KW-1185">Reference proteome</keyword>
<dbReference type="Pfam" id="PF02570">
    <property type="entry name" value="CbiC"/>
    <property type="match status" value="1"/>
</dbReference>
<protein>
    <submittedName>
        <fullName evidence="6">Precorrin-8X methylmutase</fullName>
    </submittedName>
</protein>
<evidence type="ECO:0000256" key="2">
    <source>
        <dbReference type="ARBA" id="ARBA00009774"/>
    </source>
</evidence>
<evidence type="ECO:0000313" key="7">
    <source>
        <dbReference type="Proteomes" id="UP001651880"/>
    </source>
</evidence>
<sequence>MKDPMGIENKSMDIIEEVMCDTSFSKEESIVVKRMIHTTGDFDYRKIAVFQKDFVNQALRSIKRGGILFTDTKMAHMGINKKALAKACCEVKCFIDDEEVAEEAKRMNTTRSACAVERAASEGIDMFVIGNAPTALFRLLELAQEGKVEPQFIVGVPVGFVGAAESKEYLRASDLPSISTVGTKGGSNVAASIVNALLYMAVGR</sequence>
<gene>
    <name evidence="6" type="ORF">LJD61_02155</name>
</gene>
<evidence type="ECO:0000256" key="3">
    <source>
        <dbReference type="ARBA" id="ARBA00022573"/>
    </source>
</evidence>
<dbReference type="PANTHER" id="PTHR43588:SF1">
    <property type="entry name" value="COBALT-PRECORRIN-8 METHYLMUTASE"/>
    <property type="match status" value="1"/>
</dbReference>
<evidence type="ECO:0000256" key="4">
    <source>
        <dbReference type="ARBA" id="ARBA00023235"/>
    </source>
</evidence>
<keyword evidence="4" id="KW-0413">Isomerase</keyword>
<comment type="pathway">
    <text evidence="1">Cofactor biosynthesis; adenosylcobalamin biosynthesis.</text>
</comment>
<name>A0ABT1NAT8_9FIRM</name>
<evidence type="ECO:0000313" key="6">
    <source>
        <dbReference type="EMBL" id="MCQ1528352.1"/>
    </source>
</evidence>
<comment type="similarity">
    <text evidence="2">Belongs to the CobH/CbiC family.</text>
</comment>
<dbReference type="EMBL" id="JAJEKE010000001">
    <property type="protein sequence ID" value="MCQ1528352.1"/>
    <property type="molecule type" value="Genomic_DNA"/>
</dbReference>
<dbReference type="Gene3D" id="3.40.50.10230">
    <property type="entry name" value="Cobalamin biosynthesis CobH/CbiC, precorrin-8X methylmutase"/>
    <property type="match status" value="1"/>
</dbReference>
<dbReference type="InterPro" id="IPR003722">
    <property type="entry name" value="Cbl_synth_CobH/CbiC"/>
</dbReference>
<dbReference type="PANTHER" id="PTHR43588">
    <property type="entry name" value="COBALT-PRECORRIN-8 METHYLMUTASE"/>
    <property type="match status" value="1"/>
</dbReference>
<keyword evidence="3" id="KW-0169">Cobalamin biosynthesis</keyword>
<evidence type="ECO:0000256" key="1">
    <source>
        <dbReference type="ARBA" id="ARBA00004953"/>
    </source>
</evidence>
<proteinExistence type="inferred from homology"/>
<organism evidence="6 7">
    <name type="scientific">Lutispora saccharofermentans</name>
    <dbReference type="NCBI Taxonomy" id="3024236"/>
    <lineage>
        <taxon>Bacteria</taxon>
        <taxon>Bacillati</taxon>
        <taxon>Bacillota</taxon>
        <taxon>Clostridia</taxon>
        <taxon>Lutisporales</taxon>
        <taxon>Lutisporaceae</taxon>
        <taxon>Lutispora</taxon>
    </lineage>
</organism>
<reference evidence="6 7" key="1">
    <citation type="submission" date="2021-10" db="EMBL/GenBank/DDBJ databases">
        <title>Lutispora strain m25 sp. nov., a thermophilic, non-spore-forming bacterium isolated from a lab-scale methanogenic bioreactor digesting anaerobic sludge.</title>
        <authorList>
            <person name="El Houari A."/>
            <person name="Mcdonald J."/>
        </authorList>
    </citation>
    <scope>NUCLEOTIDE SEQUENCE [LARGE SCALE GENOMIC DNA]</scope>
    <source>
        <strain evidence="7">m25</strain>
    </source>
</reference>
<feature type="domain" description="Cobalamin biosynthesis precorrin-8X methylmutase CobH/CbiC" evidence="5">
    <location>
        <begin position="7"/>
        <end position="200"/>
    </location>
</feature>